<dbReference type="Pfam" id="PF01551">
    <property type="entry name" value="Peptidase_M23"/>
    <property type="match status" value="1"/>
</dbReference>
<dbReference type="KEGG" id="bfl:Bfl451"/>
<feature type="domain" description="M23ase beta-sheet core" evidence="10">
    <location>
        <begin position="336"/>
        <end position="430"/>
    </location>
</feature>
<dbReference type="GO" id="GO:0006508">
    <property type="term" value="P:proteolysis"/>
    <property type="evidence" value="ECO:0007669"/>
    <property type="project" value="UniProtKB-KW"/>
</dbReference>
<keyword evidence="13" id="KW-1185">Reference proteome</keyword>
<evidence type="ECO:0000256" key="6">
    <source>
        <dbReference type="ARBA" id="ARBA00022801"/>
    </source>
</evidence>
<evidence type="ECO:0000313" key="13">
    <source>
        <dbReference type="Proteomes" id="UP000002192"/>
    </source>
</evidence>
<dbReference type="InterPro" id="IPR045834">
    <property type="entry name" value="Csd3_N2"/>
</dbReference>
<evidence type="ECO:0000256" key="8">
    <source>
        <dbReference type="ARBA" id="ARBA00023049"/>
    </source>
</evidence>
<proteinExistence type="inferred from homology"/>
<dbReference type="OrthoDB" id="9805070at2"/>
<dbReference type="CDD" id="cd12797">
    <property type="entry name" value="M23_peptidase"/>
    <property type="match status" value="1"/>
</dbReference>
<dbReference type="MEROPS" id="M23.011"/>
<keyword evidence="6" id="KW-0378">Hydrolase</keyword>
<accession>Q7VQX9</accession>
<dbReference type="SUPFAM" id="SSF51261">
    <property type="entry name" value="Duplicated hybrid motif"/>
    <property type="match status" value="1"/>
</dbReference>
<keyword evidence="5" id="KW-0479">Metal-binding</keyword>
<dbReference type="PANTHER" id="PTHR21666">
    <property type="entry name" value="PEPTIDASE-RELATED"/>
    <property type="match status" value="1"/>
</dbReference>
<evidence type="ECO:0000259" key="11">
    <source>
        <dbReference type="Pfam" id="PF19425"/>
    </source>
</evidence>
<gene>
    <name evidence="12" type="primary">yebA</name>
    <name evidence="12" type="ordered locus">Bfl451</name>
</gene>
<dbReference type="FunFam" id="2.70.70.10:FF:000002">
    <property type="entry name" value="Murein DD-endopeptidase MepM"/>
    <property type="match status" value="1"/>
</dbReference>
<dbReference type="eggNOG" id="COG0739">
    <property type="taxonomic scope" value="Bacteria"/>
</dbReference>
<dbReference type="EMBL" id="BX248583">
    <property type="protein sequence ID" value="CAD83513.1"/>
    <property type="molecule type" value="Genomic_DNA"/>
</dbReference>
<dbReference type="InterPro" id="IPR016047">
    <property type="entry name" value="M23ase_b-sheet_dom"/>
</dbReference>
<evidence type="ECO:0000256" key="4">
    <source>
        <dbReference type="ARBA" id="ARBA00022670"/>
    </source>
</evidence>
<name>Q7VQX9_BLOFL</name>
<dbReference type="GO" id="GO:0046872">
    <property type="term" value="F:metal ion binding"/>
    <property type="evidence" value="ECO:0007669"/>
    <property type="project" value="UniProtKB-KW"/>
</dbReference>
<evidence type="ECO:0000256" key="1">
    <source>
        <dbReference type="ARBA" id="ARBA00001947"/>
    </source>
</evidence>
<sequence length="463" mass="53581">MIKFVMSVCIPVFRSIKLIYHYLYKRCFMMLSTIFLIIIIMIIWNIFVINVLNKNKKKINKICISNEYTTLSQSLVSVHNNQYYNKSVDYLKFVKNQFYSAQSVGFFVIYDYFVSSSNDALIDILKCYNDKIIIDIDCIYQLINQYPILNNLKSGQLLSWVVSNKKQLQSLIWCISDHEIHIYNNMKTFFTQGIVKVFKRSNNRSFYTVLFVGKVNGTFINSARSLGIEKNCISDVIKSLQYQLDFKKLRQGDKFAILVSFEDNDSDNLKIKLIGARLHTAGKDYYVFRASNGRFYNRDAIEVGSNFFRFPILKPYRISSNFNLNRLNPITGQVTQHTGVDFAVPIGTPVFSIGDGEVIISKYSKVAGNYVVIKHNHQCITRYMHLQKLLVKSGQKIKRGDSIAFSGNTGRSTGPHLHFEIWINHRPVNPLTANLLSIEKLSGKERIKYLNQIHEIIPQLYFD</sequence>
<keyword evidence="4" id="KW-0645">Protease</keyword>
<dbReference type="PANTHER" id="PTHR21666:SF292">
    <property type="entry name" value="MUREIN DD-ENDOPEPTIDASE MEPM"/>
    <property type="match status" value="1"/>
</dbReference>
<dbReference type="Pfam" id="PF19425">
    <property type="entry name" value="Csd3_N2"/>
    <property type="match status" value="1"/>
</dbReference>
<evidence type="ECO:0000256" key="9">
    <source>
        <dbReference type="SAM" id="Phobius"/>
    </source>
</evidence>
<dbReference type="GO" id="GO:0005886">
    <property type="term" value="C:plasma membrane"/>
    <property type="evidence" value="ECO:0007669"/>
    <property type="project" value="UniProtKB-SubCell"/>
</dbReference>
<dbReference type="Proteomes" id="UP000002192">
    <property type="component" value="Chromosome"/>
</dbReference>
<evidence type="ECO:0000313" key="12">
    <source>
        <dbReference type="EMBL" id="CAD83513.1"/>
    </source>
</evidence>
<keyword evidence="8" id="KW-0482">Metalloprotease</keyword>
<keyword evidence="9" id="KW-0812">Transmembrane</keyword>
<dbReference type="InterPro" id="IPR011055">
    <property type="entry name" value="Dup_hybrid_motif"/>
</dbReference>
<evidence type="ECO:0000256" key="5">
    <source>
        <dbReference type="ARBA" id="ARBA00022723"/>
    </source>
</evidence>
<organism evidence="12 13">
    <name type="scientific">Blochmanniella floridana</name>
    <dbReference type="NCBI Taxonomy" id="203907"/>
    <lineage>
        <taxon>Bacteria</taxon>
        <taxon>Pseudomonadati</taxon>
        <taxon>Pseudomonadota</taxon>
        <taxon>Gammaproteobacteria</taxon>
        <taxon>Enterobacterales</taxon>
        <taxon>Enterobacteriaceae</taxon>
        <taxon>ant endosymbionts</taxon>
        <taxon>Candidatus Blochmanniella</taxon>
    </lineage>
</organism>
<dbReference type="Gene3D" id="3.10.450.350">
    <property type="match status" value="1"/>
</dbReference>
<dbReference type="HOGENOM" id="CLU_026846_0_2_6"/>
<dbReference type="GO" id="GO:0004222">
    <property type="term" value="F:metalloendopeptidase activity"/>
    <property type="evidence" value="ECO:0007669"/>
    <property type="project" value="TreeGrafter"/>
</dbReference>
<dbReference type="Gene3D" id="2.70.70.10">
    <property type="entry name" value="Glucose Permease (Domain IIA)"/>
    <property type="match status" value="1"/>
</dbReference>
<evidence type="ECO:0000259" key="10">
    <source>
        <dbReference type="Pfam" id="PF01551"/>
    </source>
</evidence>
<dbReference type="STRING" id="203907.Bfl451"/>
<feature type="transmembrane region" description="Helical" evidence="9">
    <location>
        <begin position="28"/>
        <end position="52"/>
    </location>
</feature>
<keyword evidence="7" id="KW-0862">Zinc</keyword>
<comment type="similarity">
    <text evidence="3">Belongs to the peptidase M23B family.</text>
</comment>
<comment type="cofactor">
    <cofactor evidence="1">
        <name>Zn(2+)</name>
        <dbReference type="ChEBI" id="CHEBI:29105"/>
    </cofactor>
</comment>
<protein>
    <submittedName>
        <fullName evidence="12">Membrane protein related to metalloendopeptidases</fullName>
    </submittedName>
</protein>
<evidence type="ECO:0000256" key="2">
    <source>
        <dbReference type="ARBA" id="ARBA00004162"/>
    </source>
</evidence>
<evidence type="ECO:0000256" key="3">
    <source>
        <dbReference type="ARBA" id="ARBA00006646"/>
    </source>
</evidence>
<reference evidence="12 13" key="1">
    <citation type="journal article" date="2003" name="Proc. Natl. Acad. Sci. U.S.A.">
        <title>The genome sequence of Blochmannia floridanus: comparative analysis of reduced genomes.</title>
        <authorList>
            <person name="Gil R."/>
            <person name="Silva F.J."/>
            <person name="Zientz E."/>
            <person name="Delmotte F."/>
            <person name="Gonzalez-Candelas F."/>
            <person name="Latorre A."/>
            <person name="Rausell C."/>
            <person name="Kramerbeek J."/>
            <person name="Gadau J."/>
            <person name="Hoelldobler B."/>
            <person name="van Ham R.C.H.J."/>
            <person name="Gross R."/>
            <person name="Moya A."/>
        </authorList>
    </citation>
    <scope>NUCLEOTIDE SEQUENCE [LARGE SCALE GENOMIC DNA]</scope>
</reference>
<keyword evidence="9" id="KW-0472">Membrane</keyword>
<evidence type="ECO:0000256" key="7">
    <source>
        <dbReference type="ARBA" id="ARBA00022833"/>
    </source>
</evidence>
<comment type="subcellular location">
    <subcellularLocation>
        <location evidence="2">Cell membrane</location>
        <topology evidence="2">Single-pass membrane protein</topology>
    </subcellularLocation>
</comment>
<dbReference type="InterPro" id="IPR050570">
    <property type="entry name" value="Cell_wall_metabolism_enzyme"/>
</dbReference>
<dbReference type="NCBIfam" id="NF008652">
    <property type="entry name" value="PRK11649.1"/>
    <property type="match status" value="1"/>
</dbReference>
<keyword evidence="9" id="KW-1133">Transmembrane helix</keyword>
<feature type="domain" description="Csd3-like second N-terminal" evidence="11">
    <location>
        <begin position="210"/>
        <end position="323"/>
    </location>
</feature>
<dbReference type="AlphaFoldDB" id="Q7VQX9"/>